<evidence type="ECO:0000256" key="1">
    <source>
        <dbReference type="SAM" id="SignalP"/>
    </source>
</evidence>
<dbReference type="Proteomes" id="UP000580839">
    <property type="component" value="Unassembled WGS sequence"/>
</dbReference>
<keyword evidence="1" id="KW-0732">Signal</keyword>
<proteinExistence type="predicted"/>
<evidence type="ECO:0000313" key="2">
    <source>
        <dbReference type="EMBL" id="NOT32584.1"/>
    </source>
</evidence>
<protein>
    <recommendedName>
        <fullName evidence="4">DUF560 domain-containing protein</fullName>
    </recommendedName>
</protein>
<name>A0A849SJ58_UNCEI</name>
<comment type="caution">
    <text evidence="2">The sequence shown here is derived from an EMBL/GenBank/DDBJ whole genome shotgun (WGS) entry which is preliminary data.</text>
</comment>
<accession>A0A849SJ58</accession>
<evidence type="ECO:0000313" key="3">
    <source>
        <dbReference type="Proteomes" id="UP000580839"/>
    </source>
</evidence>
<feature type="chain" id="PRO_5032315375" description="DUF560 domain-containing protein" evidence="1">
    <location>
        <begin position="28"/>
        <end position="396"/>
    </location>
</feature>
<dbReference type="EMBL" id="JABFRW010000003">
    <property type="protein sequence ID" value="NOT32584.1"/>
    <property type="molecule type" value="Genomic_DNA"/>
</dbReference>
<organism evidence="2 3">
    <name type="scientific">Eiseniibacteriota bacterium</name>
    <dbReference type="NCBI Taxonomy" id="2212470"/>
    <lineage>
        <taxon>Bacteria</taxon>
        <taxon>Candidatus Eiseniibacteriota</taxon>
    </lineage>
</organism>
<reference evidence="2 3" key="1">
    <citation type="submission" date="2020-04" db="EMBL/GenBank/DDBJ databases">
        <title>Metagenomic profiling of ammonia- and methane-oxidizing microorganisms in a Dutch drinking water treatment plant.</title>
        <authorList>
            <person name="Poghosyan L."/>
            <person name="Leucker S."/>
        </authorList>
    </citation>
    <scope>NUCLEOTIDE SEQUENCE [LARGE SCALE GENOMIC DNA]</scope>
    <source>
        <strain evidence="2">S-RSF-IL-03</strain>
    </source>
</reference>
<feature type="signal peptide" evidence="1">
    <location>
        <begin position="1"/>
        <end position="27"/>
    </location>
</feature>
<evidence type="ECO:0008006" key="4">
    <source>
        <dbReference type="Google" id="ProtNLM"/>
    </source>
</evidence>
<gene>
    <name evidence="2" type="ORF">HOP12_00265</name>
</gene>
<dbReference type="AlphaFoldDB" id="A0A849SJ58"/>
<sequence>MPIRFSPLPAAGLTVAIALFTAASAFAQPNPPLGSSVFAFPGWYSEAASGVSAGRSLADRWLGSDPATNPAISSSRWGVELTPVLLHSSRQDLRAANTDFDETSAFFDLSGLTLSGPLWKVGGQHLDLALYAHRALARSENNAFVTGRNLDPTALNSTIASETAARENLAGAGLAFGPASLRLGVAGEWVMRDDEYTLEVESGDPSSGIRITSFDGTSFAVRGGVKVASGTPGPGHWDAGASVRYASALEVEGTEHVELITGTGDTEVRAERAAGYEYGGSVAWQGTEVLKLFAGAGGRGEREWEGFGVVEGSAFEWAVALEYHDAADPWTARFGGGADRQSDAAEDRATRLALGLGWTLGERQSLEFGVLRRVVHRGDAPNSFDDRVMVSIRVGY</sequence>